<dbReference type="InterPro" id="IPR025110">
    <property type="entry name" value="AMP-bd_C"/>
</dbReference>
<gene>
    <name evidence="3" type="primary">lcfB_7</name>
    <name evidence="3" type="ORF">ENKNEFLB_04438</name>
</gene>
<reference evidence="3 4" key="1">
    <citation type="submission" date="2021-05" db="EMBL/GenBank/DDBJ databases">
        <title>Complete genome of Nocardioides aquaticus KCTC 9944T isolated from meromictic and hypersaline Ekho Lake, Antarctica.</title>
        <authorList>
            <person name="Hwang K."/>
            <person name="Kim K.M."/>
            <person name="Choe H."/>
        </authorList>
    </citation>
    <scope>NUCLEOTIDE SEQUENCE [LARGE SCALE GENOMIC DNA]</scope>
    <source>
        <strain evidence="3 4">KCTC 9944</strain>
    </source>
</reference>
<dbReference type="InterPro" id="IPR020845">
    <property type="entry name" value="AMP-binding_CS"/>
</dbReference>
<dbReference type="PROSITE" id="PS00455">
    <property type="entry name" value="AMP_BINDING"/>
    <property type="match status" value="1"/>
</dbReference>
<sequence length="513" mass="54240">MEPSQMLTSPTGRPLARLAADAWERWGEDTTTVFEGARWTSAELGRQARAVAGGLAGLGVRPGDRVVVLMANCPEVTVSYQAVWWLGAVTTPVLFLVSEDELRHVLVDSEAVVVVTTPEFAGKVLGAARGVATLRHVVVAGEPVEGTVAFADLVGQDEAAPADVDPTGLGALLYTGGTTGRSKGVMLSHDALSAAAWASVLNSTDPGHTVSILPLPLAHVFGLMVSTMGLHATQAGTTVLMRWFEPAAYLRLVASEGVHVGPVVPAMLRSLLTQPLEEHDLSALQRLSSGSAPLAEEVVEQLARRLPHVEVAEGYGCTETAALISSTPLGAVRRGSVGRPVHGISLRITAPDGREVPTGEDGEICVQGPSLMQGYWQAPDATASTLRDGWLHTGDVGRVDADGYLYVVDRIKDLIIRGGFNVYPRDVEEVLMAHPDIANAAVVGRPDDVHGEEVVAYVQPAAGAALDPDAVRAYAREHLSAVKYPREVHVVEQIPLTSVGKLDRKRLRAFGAG</sequence>
<dbReference type="PANTHER" id="PTHR24096">
    <property type="entry name" value="LONG-CHAIN-FATTY-ACID--COA LIGASE"/>
    <property type="match status" value="1"/>
</dbReference>
<accession>A0ABX8ENB8</accession>
<feature type="domain" description="AMP-dependent synthetase/ligase" evidence="1">
    <location>
        <begin position="22"/>
        <end position="376"/>
    </location>
</feature>
<keyword evidence="4" id="KW-1185">Reference proteome</keyword>
<dbReference type="Pfam" id="PF00501">
    <property type="entry name" value="AMP-binding"/>
    <property type="match status" value="1"/>
</dbReference>
<organism evidence="3 4">
    <name type="scientific">Nocardioides aquaticus</name>
    <dbReference type="NCBI Taxonomy" id="160826"/>
    <lineage>
        <taxon>Bacteria</taxon>
        <taxon>Bacillati</taxon>
        <taxon>Actinomycetota</taxon>
        <taxon>Actinomycetes</taxon>
        <taxon>Propionibacteriales</taxon>
        <taxon>Nocardioidaceae</taxon>
        <taxon>Nocardioides</taxon>
    </lineage>
</organism>
<name>A0ABX8ENB8_9ACTN</name>
<evidence type="ECO:0000313" key="3">
    <source>
        <dbReference type="EMBL" id="QVT82019.1"/>
    </source>
</evidence>
<evidence type="ECO:0000259" key="2">
    <source>
        <dbReference type="Pfam" id="PF13193"/>
    </source>
</evidence>
<dbReference type="GO" id="GO:0004467">
    <property type="term" value="F:long-chain fatty acid-CoA ligase activity"/>
    <property type="evidence" value="ECO:0007669"/>
    <property type="project" value="UniProtKB-EC"/>
</dbReference>
<dbReference type="Proteomes" id="UP000679307">
    <property type="component" value="Chromosome"/>
</dbReference>
<dbReference type="EC" id="6.2.1.3" evidence="3"/>
<protein>
    <submittedName>
        <fullName evidence="3">Long-chain-fatty-acid--CoA ligase</fullName>
        <ecNumber evidence="3">6.2.1.3</ecNumber>
    </submittedName>
</protein>
<evidence type="ECO:0000259" key="1">
    <source>
        <dbReference type="Pfam" id="PF00501"/>
    </source>
</evidence>
<keyword evidence="3" id="KW-0436">Ligase</keyword>
<dbReference type="Pfam" id="PF13193">
    <property type="entry name" value="AMP-binding_C"/>
    <property type="match status" value="1"/>
</dbReference>
<dbReference type="EMBL" id="CP075371">
    <property type="protein sequence ID" value="QVT82019.1"/>
    <property type="molecule type" value="Genomic_DNA"/>
</dbReference>
<evidence type="ECO:0000313" key="4">
    <source>
        <dbReference type="Proteomes" id="UP000679307"/>
    </source>
</evidence>
<proteinExistence type="predicted"/>
<feature type="domain" description="AMP-binding enzyme C-terminal" evidence="2">
    <location>
        <begin position="427"/>
        <end position="501"/>
    </location>
</feature>
<dbReference type="InterPro" id="IPR000873">
    <property type="entry name" value="AMP-dep_synth/lig_dom"/>
</dbReference>